<evidence type="ECO:0000313" key="13">
    <source>
        <dbReference type="EMBL" id="TQB77366.1"/>
    </source>
</evidence>
<reference evidence="13 14" key="1">
    <citation type="submission" date="2019-06" db="EMBL/GenBank/DDBJ databases">
        <title>Wine fermentation using esterase from Monascus purpureus.</title>
        <authorList>
            <person name="Geng C."/>
            <person name="Zhang Y."/>
        </authorList>
    </citation>
    <scope>NUCLEOTIDE SEQUENCE [LARGE SCALE GENOMIC DNA]</scope>
    <source>
        <strain evidence="13">HQ1</strain>
    </source>
</reference>
<feature type="region of interest" description="Disordered" evidence="10">
    <location>
        <begin position="141"/>
        <end position="168"/>
    </location>
</feature>
<keyword evidence="5" id="KW-0862">Zinc</keyword>
<feature type="domain" description="Rrn7/TAF1B N-terminal cyclin" evidence="11">
    <location>
        <begin position="100"/>
        <end position="224"/>
    </location>
</feature>
<evidence type="ECO:0000256" key="8">
    <source>
        <dbReference type="ARBA" id="ARBA00023163"/>
    </source>
</evidence>
<keyword evidence="8" id="KW-0804">Transcription</keyword>
<dbReference type="InterPro" id="IPR033599">
    <property type="entry name" value="TAF1B/Rrn7"/>
</dbReference>
<evidence type="ECO:0000256" key="6">
    <source>
        <dbReference type="ARBA" id="ARBA00023015"/>
    </source>
</evidence>
<dbReference type="PANTHER" id="PTHR31576">
    <property type="entry name" value="TATA BOX-BINDING PROTEIN-ASSOCIATED FACTOR RNA POLYMERASE I SUBUNIT B"/>
    <property type="match status" value="1"/>
</dbReference>
<protein>
    <submittedName>
        <fullName evidence="13">Pol I core factor CF</fullName>
    </submittedName>
</protein>
<dbReference type="GO" id="GO:0070860">
    <property type="term" value="C:RNA polymerase I core factor complex"/>
    <property type="evidence" value="ECO:0007669"/>
    <property type="project" value="InterPro"/>
</dbReference>
<dbReference type="InterPro" id="IPR048538">
    <property type="entry name" value="Rrn7_cyclin_C"/>
</dbReference>
<sequence length="567" mass="65105">MQKQPCPVWNTLREGSVDKKDVARHDTISTTASGFVDGGISKRYGEAEYPTIHTAKRGIEEDPEDFGTQGKVNRLKKDATEKGTKRYRGQRAYRLFLQVYQLILWKQCYALIHERGFPSQTEEVVRDLWALRLDTFSEKLAGPAESTGDEPEVFSSQPSAPETEDDEAFKLSHRRTTWPRLIDSVGLCYLGALLLRLPVTIADMHRMIMREEIPFIRIIKSIPREMRDKLPQTYLSILETKTITKAEQLHHAVRELVFLYDREFGVVFPPLNAPLILFKYIKYLALPVEVYPAVKRLQGLLGFTYTFPTNGKVKRRCLHLPEVQMISVIVVATKLYFPFDNVKRYPTSAKEPAAQVIDWKVWGQAQRQFDNRETAGGRIGKGNEIMVNEKDVLNMTENQLDEYMDWYENSWLDSNNAQNQLAEMFPLGRTGLESQPSAISQPDIDDDEATAAKLETVMSQMKPRRAISEEDALKLPGEVPRPGSSYQRYRRESDLPETARMFYEAAAKVAGISLPNLIRAVHQTELKLERWQESKRRMEYYGGLQDEEFTKGADDEMEVDEQGVQDF</sequence>
<evidence type="ECO:0000256" key="3">
    <source>
        <dbReference type="ARBA" id="ARBA00022723"/>
    </source>
</evidence>
<evidence type="ECO:0000256" key="1">
    <source>
        <dbReference type="ARBA" id="ARBA00004604"/>
    </source>
</evidence>
<keyword evidence="3" id="KW-0479">Metal-binding</keyword>
<dbReference type="Pfam" id="PF20644">
    <property type="entry name" value="Rrn7_cyclin_N"/>
    <property type="match status" value="1"/>
</dbReference>
<dbReference type="Pfam" id="PF20645">
    <property type="entry name" value="Rrn7_cyclin_C"/>
    <property type="match status" value="1"/>
</dbReference>
<dbReference type="GO" id="GO:0001164">
    <property type="term" value="F:RNA polymerase I core promoter sequence-specific DNA binding"/>
    <property type="evidence" value="ECO:0007669"/>
    <property type="project" value="InterPro"/>
</dbReference>
<evidence type="ECO:0000313" key="14">
    <source>
        <dbReference type="Proteomes" id="UP000319663"/>
    </source>
</evidence>
<evidence type="ECO:0000256" key="9">
    <source>
        <dbReference type="ARBA" id="ARBA00023242"/>
    </source>
</evidence>
<feature type="domain" description="Rrn7/TAF1B C-terminal cyclin" evidence="12">
    <location>
        <begin position="246"/>
        <end position="411"/>
    </location>
</feature>
<evidence type="ECO:0000256" key="7">
    <source>
        <dbReference type="ARBA" id="ARBA00023125"/>
    </source>
</evidence>
<dbReference type="STRING" id="5098.A0A507R660"/>
<dbReference type="AlphaFoldDB" id="A0A507R660"/>
<keyword evidence="4" id="KW-0863">Zinc-finger</keyword>
<evidence type="ECO:0000256" key="2">
    <source>
        <dbReference type="ARBA" id="ARBA00006899"/>
    </source>
</evidence>
<comment type="similarity">
    <text evidence="2">Belongs to the RRN7/TAF1B family.</text>
</comment>
<comment type="caution">
    <text evidence="13">The sequence shown here is derived from an EMBL/GenBank/DDBJ whole genome shotgun (WGS) entry which is preliminary data.</text>
</comment>
<dbReference type="Proteomes" id="UP000319663">
    <property type="component" value="Unassembled WGS sequence"/>
</dbReference>
<dbReference type="PANTHER" id="PTHR31576:SF2">
    <property type="entry name" value="TATA BOX-BINDING PROTEIN-ASSOCIATED FACTOR RNA POLYMERASE I SUBUNIT B"/>
    <property type="match status" value="1"/>
</dbReference>
<name>A0A507R660_MONPU</name>
<proteinExistence type="inferred from homology"/>
<evidence type="ECO:0000259" key="11">
    <source>
        <dbReference type="Pfam" id="PF20644"/>
    </source>
</evidence>
<dbReference type="GO" id="GO:0042790">
    <property type="term" value="P:nucleolar large rRNA transcription by RNA polymerase I"/>
    <property type="evidence" value="ECO:0007669"/>
    <property type="project" value="TreeGrafter"/>
</dbReference>
<keyword evidence="9" id="KW-0539">Nucleus</keyword>
<keyword evidence="7" id="KW-0238">DNA-binding</keyword>
<dbReference type="EMBL" id="VIFY01000002">
    <property type="protein sequence ID" value="TQB77366.1"/>
    <property type="molecule type" value="Genomic_DNA"/>
</dbReference>
<evidence type="ECO:0000256" key="10">
    <source>
        <dbReference type="SAM" id="MobiDB-lite"/>
    </source>
</evidence>
<dbReference type="GO" id="GO:0008270">
    <property type="term" value="F:zinc ion binding"/>
    <property type="evidence" value="ECO:0007669"/>
    <property type="project" value="UniProtKB-KW"/>
</dbReference>
<accession>A0A507R660</accession>
<evidence type="ECO:0000256" key="4">
    <source>
        <dbReference type="ARBA" id="ARBA00022771"/>
    </source>
</evidence>
<dbReference type="InterPro" id="IPR048540">
    <property type="entry name" value="Rrn7_cyclin_N"/>
</dbReference>
<keyword evidence="6" id="KW-0805">Transcription regulation</keyword>
<organism evidence="13 14">
    <name type="scientific">Monascus purpureus</name>
    <name type="common">Red mold</name>
    <name type="synonym">Monascus anka</name>
    <dbReference type="NCBI Taxonomy" id="5098"/>
    <lineage>
        <taxon>Eukaryota</taxon>
        <taxon>Fungi</taxon>
        <taxon>Dikarya</taxon>
        <taxon>Ascomycota</taxon>
        <taxon>Pezizomycotina</taxon>
        <taxon>Eurotiomycetes</taxon>
        <taxon>Eurotiomycetidae</taxon>
        <taxon>Eurotiales</taxon>
        <taxon>Aspergillaceae</taxon>
        <taxon>Monascus</taxon>
    </lineage>
</organism>
<evidence type="ECO:0000259" key="12">
    <source>
        <dbReference type="Pfam" id="PF20645"/>
    </source>
</evidence>
<gene>
    <name evidence="13" type="primary">RRN7</name>
    <name evidence="13" type="ORF">MPDQ_003004</name>
</gene>
<keyword evidence="14" id="KW-1185">Reference proteome</keyword>
<evidence type="ECO:0000256" key="5">
    <source>
        <dbReference type="ARBA" id="ARBA00022833"/>
    </source>
</evidence>
<comment type="subcellular location">
    <subcellularLocation>
        <location evidence="1">Nucleus</location>
        <location evidence="1">Nucleolus</location>
    </subcellularLocation>
</comment>